<comment type="caution">
    <text evidence="2">The sequence shown here is derived from an EMBL/GenBank/DDBJ whole genome shotgun (WGS) entry which is preliminary data.</text>
</comment>
<evidence type="ECO:0000256" key="1">
    <source>
        <dbReference type="SAM" id="MobiDB-lite"/>
    </source>
</evidence>
<dbReference type="RefSeq" id="WP_193120889.1">
    <property type="nucleotide sequence ID" value="NZ_JADBGI010000004.1"/>
</dbReference>
<sequence>MIGHHGSHGAPRARAAVPSDPARRWLVLAGLFLGALAAVWLAAAPAQAEERTTPASDVLSGVGEGLGHEDALGVSGLHEPLTGAVTDAGDRAAQVVEETSGHLPADVAEPEVPDLGEVTRSVHDDVHTAVEPVTEPEPEAAPAVEEGTEEQGSGHDEGESDRPRDAAPAERPSPVEETVTDGPSAPADAVAAPVDEGPGTGDAAPADASGSGGSALPATAAASAAPVHAAVAGYLSALGAPAPAPGELQAARHVLRSVPAAPADEATFSPD</sequence>
<dbReference type="Proteomes" id="UP000806528">
    <property type="component" value="Unassembled WGS sequence"/>
</dbReference>
<reference evidence="2 3" key="1">
    <citation type="submission" date="2020-09" db="EMBL/GenBank/DDBJ databases">
        <title>Diversity and distribution of actinomycetes associated with coral in the coast of Hainan.</title>
        <authorList>
            <person name="Li F."/>
        </authorList>
    </citation>
    <scope>NUCLEOTIDE SEQUENCE [LARGE SCALE GENOMIC DNA]</scope>
    <source>
        <strain evidence="2 3">HNM0947</strain>
    </source>
</reference>
<evidence type="ECO:0000313" key="3">
    <source>
        <dbReference type="Proteomes" id="UP000806528"/>
    </source>
</evidence>
<feature type="compositionally biased region" description="Basic and acidic residues" evidence="1">
    <location>
        <begin position="152"/>
        <end position="168"/>
    </location>
</feature>
<feature type="compositionally biased region" description="Low complexity" evidence="1">
    <location>
        <begin position="185"/>
        <end position="225"/>
    </location>
</feature>
<evidence type="ECO:0000313" key="2">
    <source>
        <dbReference type="EMBL" id="MBE2998244.1"/>
    </source>
</evidence>
<gene>
    <name evidence="2" type="ORF">IDM40_05930</name>
</gene>
<accession>A0ABR9P337</accession>
<feature type="region of interest" description="Disordered" evidence="1">
    <location>
        <begin position="129"/>
        <end position="225"/>
    </location>
</feature>
<proteinExistence type="predicted"/>
<dbReference type="EMBL" id="JADBGI010000004">
    <property type="protein sequence ID" value="MBE2998244.1"/>
    <property type="molecule type" value="Genomic_DNA"/>
</dbReference>
<protein>
    <submittedName>
        <fullName evidence="2">Uncharacterized protein</fullName>
    </submittedName>
</protein>
<keyword evidence="3" id="KW-1185">Reference proteome</keyword>
<name>A0ABR9P337_9ACTN</name>
<organism evidence="2 3">
    <name type="scientific">Nocardiopsis coralli</name>
    <dbReference type="NCBI Taxonomy" id="2772213"/>
    <lineage>
        <taxon>Bacteria</taxon>
        <taxon>Bacillati</taxon>
        <taxon>Actinomycetota</taxon>
        <taxon>Actinomycetes</taxon>
        <taxon>Streptosporangiales</taxon>
        <taxon>Nocardiopsidaceae</taxon>
        <taxon>Nocardiopsis</taxon>
    </lineage>
</organism>